<keyword evidence="3" id="KW-1185">Reference proteome</keyword>
<dbReference type="EMBL" id="BMCU01000002">
    <property type="protein sequence ID" value="GGG08298.1"/>
    <property type="molecule type" value="Genomic_DNA"/>
</dbReference>
<evidence type="ECO:0000313" key="2">
    <source>
        <dbReference type="EMBL" id="GGG08298.1"/>
    </source>
</evidence>
<dbReference type="Pfam" id="PF02567">
    <property type="entry name" value="PhzC-PhzF"/>
    <property type="match status" value="2"/>
</dbReference>
<protein>
    <recommendedName>
        <fullName evidence="4">PhzF family phenazine biosynthesis protein</fullName>
    </recommendedName>
</protein>
<reference evidence="2" key="2">
    <citation type="submission" date="2020-09" db="EMBL/GenBank/DDBJ databases">
        <authorList>
            <person name="Sun Q."/>
            <person name="Sedlacek I."/>
        </authorList>
    </citation>
    <scope>NUCLEOTIDE SEQUENCE</scope>
    <source>
        <strain evidence="2">CCM 7905</strain>
    </source>
</reference>
<dbReference type="RefSeq" id="WP_188544902.1">
    <property type="nucleotide sequence ID" value="NZ_BMCU01000002.1"/>
</dbReference>
<dbReference type="SUPFAM" id="SSF54506">
    <property type="entry name" value="Diaminopimelate epimerase-like"/>
    <property type="match status" value="1"/>
</dbReference>
<proteinExistence type="predicted"/>
<dbReference type="PIRSF" id="PIRSF016184">
    <property type="entry name" value="PhzC_PhzF"/>
    <property type="match status" value="1"/>
</dbReference>
<accession>A0A917D4S6</accession>
<evidence type="ECO:0000313" key="3">
    <source>
        <dbReference type="Proteomes" id="UP000654257"/>
    </source>
</evidence>
<gene>
    <name evidence="2" type="ORF">GCM10007304_22980</name>
</gene>
<evidence type="ECO:0008006" key="4">
    <source>
        <dbReference type="Google" id="ProtNLM"/>
    </source>
</evidence>
<comment type="caution">
    <text evidence="2">The sequence shown here is derived from an EMBL/GenBank/DDBJ whole genome shotgun (WGS) entry which is preliminary data.</text>
</comment>
<dbReference type="PANTHER" id="PTHR13774:SF32">
    <property type="entry name" value="ANTISENSE-ENHANCING SEQUENCE 1"/>
    <property type="match status" value="1"/>
</dbReference>
<reference evidence="2" key="1">
    <citation type="journal article" date="2014" name="Int. J. Syst. Evol. Microbiol.">
        <title>Complete genome sequence of Corynebacterium casei LMG S-19264T (=DSM 44701T), isolated from a smear-ripened cheese.</title>
        <authorList>
            <consortium name="US DOE Joint Genome Institute (JGI-PGF)"/>
            <person name="Walter F."/>
            <person name="Albersmeier A."/>
            <person name="Kalinowski J."/>
            <person name="Ruckert C."/>
        </authorList>
    </citation>
    <scope>NUCLEOTIDE SEQUENCE</scope>
    <source>
        <strain evidence="2">CCM 7905</strain>
    </source>
</reference>
<name>A0A917D4S6_9NOCA</name>
<sequence>MSIEVSVVRVFADQGGRFGNRLGIVDASVVDPADRQEVARRIGFSETVFLEVPDDSAHSVNVDIFTPAVELPFAGHPTVGAAAWLAGRGTPVTVLEVKAGDVLVRQVDDILSVRAKAEWCPNFEFHRVDSVEQVVDFDAAAYRTGHHYVWAWADEATGAVRSRMFAPDMGVAEDEATGSAAVRITELLGRDLDITQGRGSRLTTTFGDDGWIEVGGRVVREPPFTIDS</sequence>
<dbReference type="Gene3D" id="3.10.310.10">
    <property type="entry name" value="Diaminopimelate Epimerase, Chain A, domain 1"/>
    <property type="match status" value="2"/>
</dbReference>
<dbReference type="GO" id="GO:0016853">
    <property type="term" value="F:isomerase activity"/>
    <property type="evidence" value="ECO:0007669"/>
    <property type="project" value="TreeGrafter"/>
</dbReference>
<dbReference type="PANTHER" id="PTHR13774">
    <property type="entry name" value="PHENAZINE BIOSYNTHESIS PROTEIN"/>
    <property type="match status" value="1"/>
</dbReference>
<feature type="active site" evidence="1">
    <location>
        <position position="46"/>
    </location>
</feature>
<dbReference type="GO" id="GO:0005737">
    <property type="term" value="C:cytoplasm"/>
    <property type="evidence" value="ECO:0007669"/>
    <property type="project" value="TreeGrafter"/>
</dbReference>
<dbReference type="Proteomes" id="UP000654257">
    <property type="component" value="Unassembled WGS sequence"/>
</dbReference>
<evidence type="ECO:0000256" key="1">
    <source>
        <dbReference type="PIRSR" id="PIRSR016184-1"/>
    </source>
</evidence>
<dbReference type="AlphaFoldDB" id="A0A917D4S6"/>
<organism evidence="2 3">
    <name type="scientific">Rhodococcoides trifolii</name>
    <dbReference type="NCBI Taxonomy" id="908250"/>
    <lineage>
        <taxon>Bacteria</taxon>
        <taxon>Bacillati</taxon>
        <taxon>Actinomycetota</taxon>
        <taxon>Actinomycetes</taxon>
        <taxon>Mycobacteriales</taxon>
        <taxon>Nocardiaceae</taxon>
        <taxon>Rhodococcoides</taxon>
    </lineage>
</organism>
<dbReference type="InterPro" id="IPR003719">
    <property type="entry name" value="Phenazine_PhzF-like"/>
</dbReference>